<feature type="region of interest" description="Disordered" evidence="1">
    <location>
        <begin position="203"/>
        <end position="265"/>
    </location>
</feature>
<feature type="compositionally biased region" description="Polar residues" evidence="1">
    <location>
        <begin position="101"/>
        <end position="119"/>
    </location>
</feature>
<evidence type="ECO:0000313" key="3">
    <source>
        <dbReference type="Proteomes" id="UP000198406"/>
    </source>
</evidence>
<sequence>MNIIDGEEEQRRPSFGLHAFLTKIQSPRRKQRPNRNKIVDNDDDESSKGHYCPYVSSLSSLEMTPRKPRMASSVCSVSTTSSSTSSKSTRSSRVRKATLRSLFQRNSLTKSQHSKSNNCDENDEDDQVSLLLTSLPLEQVNVADDNHSSMSSDWSNSWREDNNFERKCDSGDSYESIMKNFETSQSTVDPDISLLFFSSSDDLSEKPRRRQLRHSTVPRSHLQPEIMKDNESSGELRPSRRTAPPSPRRRRHTRKPARLRVRHAS</sequence>
<feature type="compositionally biased region" description="Low complexity" evidence="1">
    <location>
        <begin position="72"/>
        <end position="89"/>
    </location>
</feature>
<feature type="compositionally biased region" description="Basic residues" evidence="1">
    <location>
        <begin position="26"/>
        <end position="35"/>
    </location>
</feature>
<feature type="compositionally biased region" description="Basic residues" evidence="1">
    <location>
        <begin position="247"/>
        <end position="265"/>
    </location>
</feature>
<proteinExistence type="predicted"/>
<organism evidence="2 3">
    <name type="scientific">Fistulifera solaris</name>
    <name type="common">Oleaginous diatom</name>
    <dbReference type="NCBI Taxonomy" id="1519565"/>
    <lineage>
        <taxon>Eukaryota</taxon>
        <taxon>Sar</taxon>
        <taxon>Stramenopiles</taxon>
        <taxon>Ochrophyta</taxon>
        <taxon>Bacillariophyta</taxon>
        <taxon>Bacillariophyceae</taxon>
        <taxon>Bacillariophycidae</taxon>
        <taxon>Naviculales</taxon>
        <taxon>Naviculaceae</taxon>
        <taxon>Fistulifera</taxon>
    </lineage>
</organism>
<dbReference type="InParanoid" id="A0A1Z5K347"/>
<dbReference type="AlphaFoldDB" id="A0A1Z5K347"/>
<evidence type="ECO:0000256" key="1">
    <source>
        <dbReference type="SAM" id="MobiDB-lite"/>
    </source>
</evidence>
<reference evidence="2 3" key="1">
    <citation type="journal article" date="2015" name="Plant Cell">
        <title>Oil accumulation by the oleaginous diatom Fistulifera solaris as revealed by the genome and transcriptome.</title>
        <authorList>
            <person name="Tanaka T."/>
            <person name="Maeda Y."/>
            <person name="Veluchamy A."/>
            <person name="Tanaka M."/>
            <person name="Abida H."/>
            <person name="Marechal E."/>
            <person name="Bowler C."/>
            <person name="Muto M."/>
            <person name="Sunaga Y."/>
            <person name="Tanaka M."/>
            <person name="Yoshino T."/>
            <person name="Taniguchi T."/>
            <person name="Fukuda Y."/>
            <person name="Nemoto M."/>
            <person name="Matsumoto M."/>
            <person name="Wong P.S."/>
            <person name="Aburatani S."/>
            <person name="Fujibuchi W."/>
        </authorList>
    </citation>
    <scope>NUCLEOTIDE SEQUENCE [LARGE SCALE GENOMIC DNA]</scope>
    <source>
        <strain evidence="2 3">JPCC DA0580</strain>
    </source>
</reference>
<dbReference type="EMBL" id="BDSP01000151">
    <property type="protein sequence ID" value="GAX20680.1"/>
    <property type="molecule type" value="Genomic_DNA"/>
</dbReference>
<protein>
    <submittedName>
        <fullName evidence="2">Uncharacterized protein</fullName>
    </submittedName>
</protein>
<accession>A0A1Z5K347</accession>
<comment type="caution">
    <text evidence="2">The sequence shown here is derived from an EMBL/GenBank/DDBJ whole genome shotgun (WGS) entry which is preliminary data.</text>
</comment>
<dbReference type="Proteomes" id="UP000198406">
    <property type="component" value="Unassembled WGS sequence"/>
</dbReference>
<evidence type="ECO:0000313" key="2">
    <source>
        <dbReference type="EMBL" id="GAX20680.1"/>
    </source>
</evidence>
<gene>
    <name evidence="2" type="ORF">FisN_32Hh069</name>
</gene>
<feature type="region of interest" description="Disordered" evidence="1">
    <location>
        <begin position="1"/>
        <end position="126"/>
    </location>
</feature>
<name>A0A1Z5K347_FISSO</name>
<keyword evidence="3" id="KW-1185">Reference proteome</keyword>